<reference evidence="5 6" key="1">
    <citation type="submission" date="2018-02" db="EMBL/GenBank/DDBJ databases">
        <title>Genomic Encyclopedia of Archaeal and Bacterial Type Strains, Phase II (KMG-II): from individual species to whole genera.</title>
        <authorList>
            <person name="Goeker M."/>
        </authorList>
    </citation>
    <scope>NUCLEOTIDE SEQUENCE [LARGE SCALE GENOMIC DNA]</scope>
    <source>
        <strain evidence="5 6">DSM 29526</strain>
    </source>
</reference>
<keyword evidence="6" id="KW-1185">Reference proteome</keyword>
<keyword evidence="3" id="KW-0597">Phosphoprotein</keyword>
<feature type="domain" description="Response regulatory" evidence="4">
    <location>
        <begin position="8"/>
        <end position="131"/>
    </location>
</feature>
<dbReference type="PRINTS" id="PR00469">
    <property type="entry name" value="PNDRDTASEII"/>
</dbReference>
<dbReference type="InterPro" id="IPR023753">
    <property type="entry name" value="FAD/NAD-binding_dom"/>
</dbReference>
<dbReference type="SUPFAM" id="SSF52172">
    <property type="entry name" value="CheY-like"/>
    <property type="match status" value="1"/>
</dbReference>
<keyword evidence="1" id="KW-0285">Flavoprotein</keyword>
<evidence type="ECO:0000256" key="3">
    <source>
        <dbReference type="PROSITE-ProRule" id="PRU00169"/>
    </source>
</evidence>
<keyword evidence="2" id="KW-0560">Oxidoreductase</keyword>
<dbReference type="InterPro" id="IPR011006">
    <property type="entry name" value="CheY-like_superfamily"/>
</dbReference>
<dbReference type="SUPFAM" id="SSF51905">
    <property type="entry name" value="FAD/NAD(P)-binding domain"/>
    <property type="match status" value="1"/>
</dbReference>
<proteinExistence type="predicted"/>
<dbReference type="InterPro" id="IPR050097">
    <property type="entry name" value="Ferredoxin-NADP_redctase_2"/>
</dbReference>
<evidence type="ECO:0000259" key="4">
    <source>
        <dbReference type="PROSITE" id="PS50110"/>
    </source>
</evidence>
<evidence type="ECO:0000256" key="1">
    <source>
        <dbReference type="ARBA" id="ARBA00022630"/>
    </source>
</evidence>
<evidence type="ECO:0000256" key="2">
    <source>
        <dbReference type="ARBA" id="ARBA00023002"/>
    </source>
</evidence>
<feature type="modified residue" description="4-aspartylphosphate" evidence="3">
    <location>
        <position position="65"/>
    </location>
</feature>
<organism evidence="5 6">
    <name type="scientific">Neolewinella xylanilytica</name>
    <dbReference type="NCBI Taxonomy" id="1514080"/>
    <lineage>
        <taxon>Bacteria</taxon>
        <taxon>Pseudomonadati</taxon>
        <taxon>Bacteroidota</taxon>
        <taxon>Saprospiria</taxon>
        <taxon>Saprospirales</taxon>
        <taxon>Lewinellaceae</taxon>
        <taxon>Neolewinella</taxon>
    </lineage>
</organism>
<dbReference type="Proteomes" id="UP000237662">
    <property type="component" value="Unassembled WGS sequence"/>
</dbReference>
<comment type="caution">
    <text evidence="5">The sequence shown here is derived from an EMBL/GenBank/DDBJ whole genome shotgun (WGS) entry which is preliminary data.</text>
</comment>
<dbReference type="InterPro" id="IPR001789">
    <property type="entry name" value="Sig_transdc_resp-reg_receiver"/>
</dbReference>
<dbReference type="GO" id="GO:0016491">
    <property type="term" value="F:oxidoreductase activity"/>
    <property type="evidence" value="ECO:0007669"/>
    <property type="project" value="UniProtKB-KW"/>
</dbReference>
<dbReference type="Gene3D" id="3.50.50.60">
    <property type="entry name" value="FAD/NAD(P)-binding domain"/>
    <property type="match status" value="2"/>
</dbReference>
<evidence type="ECO:0000313" key="6">
    <source>
        <dbReference type="Proteomes" id="UP000237662"/>
    </source>
</evidence>
<dbReference type="PRINTS" id="PR00368">
    <property type="entry name" value="FADPNR"/>
</dbReference>
<dbReference type="EMBL" id="PTJC01000006">
    <property type="protein sequence ID" value="PPK85246.1"/>
    <property type="molecule type" value="Genomic_DNA"/>
</dbReference>
<dbReference type="PANTHER" id="PTHR48105">
    <property type="entry name" value="THIOREDOXIN REDUCTASE 1-RELATED-RELATED"/>
    <property type="match status" value="1"/>
</dbReference>
<dbReference type="Pfam" id="PF07992">
    <property type="entry name" value="Pyr_redox_2"/>
    <property type="match status" value="1"/>
</dbReference>
<dbReference type="Gene3D" id="3.40.50.2300">
    <property type="match status" value="1"/>
</dbReference>
<name>A0A2S6I239_9BACT</name>
<dbReference type="RefSeq" id="WP_104419754.1">
    <property type="nucleotide sequence ID" value="NZ_PTJC01000006.1"/>
</dbReference>
<dbReference type="Pfam" id="PF00072">
    <property type="entry name" value="Response_reg"/>
    <property type="match status" value="1"/>
</dbReference>
<accession>A0A2S6I239</accession>
<sequence length="557" mass="61838">MARDRKPIILTVDDDEQVLRSLKRDLRNQYKEDYRIVTTTSAVEALDAVQDMKKKGETMALYLCDQRMPEMLGVDFLEQAKKIYPSAKRVLITAYSDTDAAIKAINAVQLDYYLLKPWDPPEEKLYPILDELLEDWKLSYRPEFEGIRVVGYQYSPKSHNIKDWLAANLLPYEWIDARSPKGEELIQLHECRVRELPLVIMEDGDVLSDPALDELAEKLGMSATVSDELYDVVIIGSGPSGMAAAVYGGSEGLKTLVVEKRAPGGQAGSSSRIENYLGFPSGLSGSELTRRAMAQTLRFGVEVVSPREVTGIEIRDGYKILSLDDDSTVKTKAVILTTGVQYRKLNAEGADKFNGAGVYYGAAITEAKSCENRNVFVIGGGNSAGQGAVYLSKYAQSVTILIRKPDLTSSMSSYLIDQIDTIDNITVQGYREVVKVCGDDDHVQRLVLENLEDQSTYEVEADALFIFIGARPRTEWLERGQIMTDKRGFVITGRDLLATEERSHGWPLERNPYLLETCQPGIFAAGDVRSGAMNRVASAVGEGAMAIKFVHAYLDDF</sequence>
<dbReference type="SMART" id="SM00448">
    <property type="entry name" value="REC"/>
    <property type="match status" value="1"/>
</dbReference>
<dbReference type="InterPro" id="IPR036188">
    <property type="entry name" value="FAD/NAD-bd_sf"/>
</dbReference>
<dbReference type="AlphaFoldDB" id="A0A2S6I239"/>
<dbReference type="PROSITE" id="PS50110">
    <property type="entry name" value="RESPONSE_REGULATORY"/>
    <property type="match status" value="1"/>
</dbReference>
<gene>
    <name evidence="5" type="ORF">CLV84_2138</name>
</gene>
<evidence type="ECO:0000313" key="5">
    <source>
        <dbReference type="EMBL" id="PPK85246.1"/>
    </source>
</evidence>
<dbReference type="OrthoDB" id="109585at2"/>
<protein>
    <submittedName>
        <fullName evidence="5">Thioredoxin reductase (NADPH)</fullName>
    </submittedName>
</protein>
<dbReference type="GO" id="GO:0000160">
    <property type="term" value="P:phosphorelay signal transduction system"/>
    <property type="evidence" value="ECO:0007669"/>
    <property type="project" value="InterPro"/>
</dbReference>